<dbReference type="SUPFAM" id="SSF53955">
    <property type="entry name" value="Lysozyme-like"/>
    <property type="match status" value="1"/>
</dbReference>
<reference evidence="2" key="1">
    <citation type="journal article" date="2012" name="PLoS ONE">
        <title>Novel Plasmids and Resistance Phenotypes in Yersinia pestis: Unique Plasmid Inventory of Strain Java 9 Mediates High Levels of Arsenic Resistance.</title>
        <authorList>
            <person name="Eppinger M."/>
            <person name="Radnedge L."/>
            <person name="Andersen G."/>
            <person name="Vietri N."/>
            <person name="Severson G."/>
            <person name="Mou S."/>
            <person name="Ravel J."/>
            <person name="Worsham P.L."/>
        </authorList>
    </citation>
    <scope>NUCLEOTIDE SEQUENCE [LARGE SCALE GENOMIC DNA]</scope>
    <source>
        <strain evidence="2">Java 9</strain>
        <plasmid evidence="2">pJARS35</plasmid>
    </source>
</reference>
<dbReference type="Gene3D" id="1.10.530.10">
    <property type="match status" value="1"/>
</dbReference>
<dbReference type="InterPro" id="IPR023346">
    <property type="entry name" value="Lysozyme-like_dom_sf"/>
</dbReference>
<evidence type="ECO:0000313" key="2">
    <source>
        <dbReference type="EMBL" id="ADW66866.1"/>
    </source>
</evidence>
<dbReference type="InterPro" id="IPR008258">
    <property type="entry name" value="Transglycosylase_SLT_dom_1"/>
</dbReference>
<dbReference type="EMBL" id="CP002179">
    <property type="protein sequence ID" value="ADW66866.1"/>
    <property type="molecule type" value="Genomic_DNA"/>
</dbReference>
<organism evidence="2">
    <name type="scientific">Yersinia pestis Java 9</name>
    <dbReference type="NCBI Taxonomy" id="880632"/>
    <lineage>
        <taxon>Bacteria</taxon>
        <taxon>Pseudomonadati</taxon>
        <taxon>Pseudomonadota</taxon>
        <taxon>Gammaproteobacteria</taxon>
        <taxon>Enterobacterales</taxon>
        <taxon>Yersiniaceae</taxon>
        <taxon>Yersinia</taxon>
    </lineage>
</organism>
<accession>E8PS66</accession>
<dbReference type="CDD" id="cd16892">
    <property type="entry name" value="LT_VirB1-like"/>
    <property type="match status" value="1"/>
</dbReference>
<protein>
    <submittedName>
        <fullName evidence="2">Conjugal transfer protein</fullName>
    </submittedName>
</protein>
<dbReference type="Pfam" id="PF01464">
    <property type="entry name" value="SLT"/>
    <property type="match status" value="1"/>
</dbReference>
<geneLocation type="plasmid" evidence="2">
    <name>pJARS35</name>
</geneLocation>
<dbReference type="AlphaFoldDB" id="E8PS66"/>
<keyword evidence="2" id="KW-0614">Plasmid</keyword>
<feature type="domain" description="Transglycosylase SLT" evidence="1">
    <location>
        <begin position="13"/>
        <end position="145"/>
    </location>
</feature>
<name>E8PS66_YERPE</name>
<evidence type="ECO:0000259" key="1">
    <source>
        <dbReference type="Pfam" id="PF01464"/>
    </source>
</evidence>
<dbReference type="RefSeq" id="WP_013572653.1">
    <property type="nucleotide sequence ID" value="NC_015054.1"/>
</dbReference>
<proteinExistence type="predicted"/>
<gene>
    <name evidence="2" type="primary">triA</name>
    <name evidence="2" type="ORF">YPJ_pJARS3512</name>
</gene>
<sequence>MAGILPSLLLCAASVHPDTINDVARVESGFNPFAIAEIIPKKERDESGKSVITHMPSSKEDALSIIHNIEDKNRRYSVGLMQITSTNFSLFGTSAERLLSPCENLSVFEKILVDCYQRGGTLENALSCYYSGNFSTGKQKESEFSNSSYIERIGYKKDSTNYIVPSTKNDKGEAGKGNTHSKTTSVIYPESILKSAFVDNDKPTKFIN</sequence>